<accession>A0A212JU92</accession>
<dbReference type="EMBL" id="FLUN01000001">
    <property type="protein sequence ID" value="SBW02992.1"/>
    <property type="molecule type" value="Genomic_DNA"/>
</dbReference>
<dbReference type="SUPFAM" id="SSF55347">
    <property type="entry name" value="Glyceraldehyde-3-phosphate dehydrogenase-like, C-terminal domain"/>
    <property type="match status" value="1"/>
</dbReference>
<protein>
    <submittedName>
        <fullName evidence="4">Oxidoreductase domain-containing protein</fullName>
    </submittedName>
</protein>
<dbReference type="Gene3D" id="3.30.360.10">
    <property type="entry name" value="Dihydrodipicolinate Reductase, domain 2"/>
    <property type="match status" value="1"/>
</dbReference>
<reference evidence="4" key="1">
    <citation type="submission" date="2016-04" db="EMBL/GenBank/DDBJ databases">
        <authorList>
            <person name="Evans L.H."/>
            <person name="Alamgir A."/>
            <person name="Owens N."/>
            <person name="Weber N.D."/>
            <person name="Virtaneva K."/>
            <person name="Barbian K."/>
            <person name="Babar A."/>
            <person name="Rosenke K."/>
        </authorList>
    </citation>
    <scope>NUCLEOTIDE SEQUENCE</scope>
    <source>
        <strain evidence="4">86</strain>
    </source>
</reference>
<dbReference type="InterPro" id="IPR036291">
    <property type="entry name" value="NAD(P)-bd_dom_sf"/>
</dbReference>
<dbReference type="GO" id="GO:0000166">
    <property type="term" value="F:nucleotide binding"/>
    <property type="evidence" value="ECO:0007669"/>
    <property type="project" value="InterPro"/>
</dbReference>
<dbReference type="GO" id="GO:0016491">
    <property type="term" value="F:oxidoreductase activity"/>
    <property type="evidence" value="ECO:0007669"/>
    <property type="project" value="UniProtKB-KW"/>
</dbReference>
<keyword evidence="1" id="KW-0560">Oxidoreductase</keyword>
<sequence length="381" mass="40787">MKRVKVGVVGCGMISEIYLKNMTTMFDGILEAYACADMDVAAARRRGEQFGVKVMSVDELLVDPEIEVVLNLTVPAAHYDIAKRALLAGKHAYSEKPLAMRLDQGRELLELASAQGLFVAAAPDTFLGGGLQTCRKLIEEGAIGTPISAQGLMLAHGPESFHPNPAFFYQEGAGPLLDMGPYYLTALTSLFGPVRRVTGLAKATYPTRKVLSAASPKHGEEFPCTVDTFISGGLEFENGVIGSLTVTWDLTGPYWKSGLPLLEVFGSAGTLILPDPNAFGGLGDSPMGEPGKCVKLRRGAEQFEEIPIRYGYCENSRGLGLADMAWCIRGGGAPRVSGEGSLHVLEIMLGILDSSRSGCHHVMETTCAQPAPLYDDVPFQK</sequence>
<dbReference type="SUPFAM" id="SSF51735">
    <property type="entry name" value="NAD(P)-binding Rossmann-fold domains"/>
    <property type="match status" value="1"/>
</dbReference>
<proteinExistence type="predicted"/>
<evidence type="ECO:0000256" key="1">
    <source>
        <dbReference type="ARBA" id="ARBA00023002"/>
    </source>
</evidence>
<gene>
    <name evidence="4" type="ORF">KL86CLO1_11723</name>
</gene>
<dbReference type="AlphaFoldDB" id="A0A212JU92"/>
<dbReference type="InterPro" id="IPR000683">
    <property type="entry name" value="Gfo/Idh/MocA-like_OxRdtase_N"/>
</dbReference>
<dbReference type="Gene3D" id="3.40.50.720">
    <property type="entry name" value="NAD(P)-binding Rossmann-like Domain"/>
    <property type="match status" value="1"/>
</dbReference>
<dbReference type="PANTHER" id="PTHR43818:SF11">
    <property type="entry name" value="BCDNA.GH03377"/>
    <property type="match status" value="1"/>
</dbReference>
<evidence type="ECO:0000313" key="4">
    <source>
        <dbReference type="EMBL" id="SBW02992.1"/>
    </source>
</evidence>
<dbReference type="InterPro" id="IPR055170">
    <property type="entry name" value="GFO_IDH_MocA-like_dom"/>
</dbReference>
<dbReference type="Pfam" id="PF22725">
    <property type="entry name" value="GFO_IDH_MocA_C3"/>
    <property type="match status" value="1"/>
</dbReference>
<dbReference type="PANTHER" id="PTHR43818">
    <property type="entry name" value="BCDNA.GH03377"/>
    <property type="match status" value="1"/>
</dbReference>
<evidence type="ECO:0000259" key="2">
    <source>
        <dbReference type="Pfam" id="PF01408"/>
    </source>
</evidence>
<dbReference type="InterPro" id="IPR050463">
    <property type="entry name" value="Gfo/Idh/MocA_oxidrdct_glycsds"/>
</dbReference>
<organism evidence="4">
    <name type="scientific">uncultured Eubacteriales bacterium</name>
    <dbReference type="NCBI Taxonomy" id="172733"/>
    <lineage>
        <taxon>Bacteria</taxon>
        <taxon>Bacillati</taxon>
        <taxon>Bacillota</taxon>
        <taxon>Clostridia</taxon>
        <taxon>Eubacteriales</taxon>
        <taxon>environmental samples</taxon>
    </lineage>
</organism>
<evidence type="ECO:0000259" key="3">
    <source>
        <dbReference type="Pfam" id="PF22725"/>
    </source>
</evidence>
<dbReference type="Pfam" id="PF01408">
    <property type="entry name" value="GFO_IDH_MocA"/>
    <property type="match status" value="1"/>
</dbReference>
<feature type="domain" description="GFO/IDH/MocA-like oxidoreductase" evidence="3">
    <location>
        <begin position="132"/>
        <end position="271"/>
    </location>
</feature>
<feature type="domain" description="Gfo/Idh/MocA-like oxidoreductase N-terminal" evidence="2">
    <location>
        <begin position="4"/>
        <end position="119"/>
    </location>
</feature>
<name>A0A212JU92_9FIRM</name>